<dbReference type="PANTHER" id="PTHR30329:SF21">
    <property type="entry name" value="LIPOPROTEIN YIAD-RELATED"/>
    <property type="match status" value="1"/>
</dbReference>
<dbReference type="InterPro" id="IPR032608">
    <property type="entry name" value="DUF4892"/>
</dbReference>
<dbReference type="GO" id="GO:0009279">
    <property type="term" value="C:cell outer membrane"/>
    <property type="evidence" value="ECO:0007669"/>
    <property type="project" value="UniProtKB-SubCell"/>
</dbReference>
<evidence type="ECO:0000256" key="5">
    <source>
        <dbReference type="SAM" id="SignalP"/>
    </source>
</evidence>
<feature type="chain" id="PRO_5011543520" description="OmpA-like domain-containing protein" evidence="5">
    <location>
        <begin position="27"/>
        <end position="321"/>
    </location>
</feature>
<evidence type="ECO:0000256" key="3">
    <source>
        <dbReference type="ARBA" id="ARBA00023237"/>
    </source>
</evidence>
<dbReference type="Gene3D" id="3.30.1330.60">
    <property type="entry name" value="OmpA-like domain"/>
    <property type="match status" value="1"/>
</dbReference>
<keyword evidence="3" id="KW-0998">Cell outer membrane</keyword>
<evidence type="ECO:0000256" key="4">
    <source>
        <dbReference type="PROSITE-ProRule" id="PRU00473"/>
    </source>
</evidence>
<dbReference type="EMBL" id="FONX01000003">
    <property type="protein sequence ID" value="SFE60413.1"/>
    <property type="molecule type" value="Genomic_DNA"/>
</dbReference>
<feature type="domain" description="OmpA-like" evidence="6">
    <location>
        <begin position="207"/>
        <end position="321"/>
    </location>
</feature>
<dbReference type="InterPro" id="IPR006665">
    <property type="entry name" value="OmpA-like"/>
</dbReference>
<dbReference type="Pfam" id="PF00691">
    <property type="entry name" value="OmpA"/>
    <property type="match status" value="1"/>
</dbReference>
<keyword evidence="2 4" id="KW-0472">Membrane</keyword>
<dbReference type="PROSITE" id="PS51123">
    <property type="entry name" value="OMPA_2"/>
    <property type="match status" value="1"/>
</dbReference>
<comment type="subcellular location">
    <subcellularLocation>
        <location evidence="1">Cell outer membrane</location>
    </subcellularLocation>
</comment>
<gene>
    <name evidence="7" type="ORF">SAMN04489711_103238</name>
</gene>
<dbReference type="InterPro" id="IPR050330">
    <property type="entry name" value="Bact_OuterMem_StrucFunc"/>
</dbReference>
<evidence type="ECO:0000259" key="6">
    <source>
        <dbReference type="PROSITE" id="PS51123"/>
    </source>
</evidence>
<dbReference type="InterPro" id="IPR006664">
    <property type="entry name" value="OMP_bac"/>
</dbReference>
<dbReference type="Pfam" id="PF16234">
    <property type="entry name" value="DUF4892"/>
    <property type="match status" value="1"/>
</dbReference>
<dbReference type="RefSeq" id="WP_092938585.1">
    <property type="nucleotide sequence ID" value="NZ_FONX01000003.1"/>
</dbReference>
<name>A0A1I2BY80_9BURK</name>
<sequence length="321" mass="34171">MHRFQRACSAFAALAALLVCTAAAAAADVPGSKDHPLLTRFKGAVITHYQTRDFDEAVMPIKPIAEPDKVAATDLATAEGKITRIDYSVPGNKTALEVMRNYEQALAAAGFQTLFQCGGDRCGRGMGGYLANSEKVLPLGFNASFDPKNRYLAARRSNAQGDVSVLLWVAEDGANERTLVFEQVVEARPMATGQVSVLTAADLKKGIDSTGSVAIYGIQFDTAKADIKPESRPSLDEMAKLLAANPAMRVYIVGHTDNVGQLAGNLDLSQRRAEAVAKALAGMKIDPQRMVAKGVASLAPVAANTNDAGRARNRRVELVLQ</sequence>
<dbReference type="Proteomes" id="UP000199119">
    <property type="component" value="Unassembled WGS sequence"/>
</dbReference>
<evidence type="ECO:0000313" key="7">
    <source>
        <dbReference type="EMBL" id="SFE60413.1"/>
    </source>
</evidence>
<proteinExistence type="predicted"/>
<dbReference type="CDD" id="cd07185">
    <property type="entry name" value="OmpA_C-like"/>
    <property type="match status" value="1"/>
</dbReference>
<accession>A0A1I2BY80</accession>
<feature type="signal peptide" evidence="5">
    <location>
        <begin position="1"/>
        <end position="26"/>
    </location>
</feature>
<protein>
    <recommendedName>
        <fullName evidence="6">OmpA-like domain-containing protein</fullName>
    </recommendedName>
</protein>
<dbReference type="PRINTS" id="PR01021">
    <property type="entry name" value="OMPADOMAIN"/>
</dbReference>
<keyword evidence="5" id="KW-0732">Signal</keyword>
<evidence type="ECO:0000256" key="2">
    <source>
        <dbReference type="ARBA" id="ARBA00023136"/>
    </source>
</evidence>
<dbReference type="OrthoDB" id="345640at2"/>
<dbReference type="InterPro" id="IPR036737">
    <property type="entry name" value="OmpA-like_sf"/>
</dbReference>
<reference evidence="8" key="1">
    <citation type="submission" date="2016-10" db="EMBL/GenBank/DDBJ databases">
        <authorList>
            <person name="Varghese N."/>
            <person name="Submissions S."/>
        </authorList>
    </citation>
    <scope>NUCLEOTIDE SEQUENCE [LARGE SCALE GENOMIC DNA]</scope>
    <source>
        <strain evidence="8">DSM 27981</strain>
    </source>
</reference>
<dbReference type="SUPFAM" id="SSF103088">
    <property type="entry name" value="OmpA-like"/>
    <property type="match status" value="1"/>
</dbReference>
<dbReference type="AlphaFoldDB" id="A0A1I2BY80"/>
<evidence type="ECO:0000313" key="8">
    <source>
        <dbReference type="Proteomes" id="UP000199119"/>
    </source>
</evidence>
<dbReference type="STRING" id="1177982.SAMN04489711_103238"/>
<dbReference type="PANTHER" id="PTHR30329">
    <property type="entry name" value="STATOR ELEMENT OF FLAGELLAR MOTOR COMPLEX"/>
    <property type="match status" value="1"/>
</dbReference>
<keyword evidence="8" id="KW-1185">Reference proteome</keyword>
<organism evidence="7 8">
    <name type="scientific">Paracidovorax wautersii</name>
    <dbReference type="NCBI Taxonomy" id="1177982"/>
    <lineage>
        <taxon>Bacteria</taxon>
        <taxon>Pseudomonadati</taxon>
        <taxon>Pseudomonadota</taxon>
        <taxon>Betaproteobacteria</taxon>
        <taxon>Burkholderiales</taxon>
        <taxon>Comamonadaceae</taxon>
        <taxon>Paracidovorax</taxon>
    </lineage>
</organism>
<evidence type="ECO:0000256" key="1">
    <source>
        <dbReference type="ARBA" id="ARBA00004442"/>
    </source>
</evidence>